<organism evidence="1 2">
    <name type="scientific">Dallia pectoralis</name>
    <name type="common">Alaska blackfish</name>
    <dbReference type="NCBI Taxonomy" id="75939"/>
    <lineage>
        <taxon>Eukaryota</taxon>
        <taxon>Metazoa</taxon>
        <taxon>Chordata</taxon>
        <taxon>Craniata</taxon>
        <taxon>Vertebrata</taxon>
        <taxon>Euteleostomi</taxon>
        <taxon>Actinopterygii</taxon>
        <taxon>Neopterygii</taxon>
        <taxon>Teleostei</taxon>
        <taxon>Protacanthopterygii</taxon>
        <taxon>Esociformes</taxon>
        <taxon>Umbridae</taxon>
        <taxon>Dallia</taxon>
    </lineage>
</organism>
<accession>A0ACC2G2A0</accession>
<keyword evidence="2" id="KW-1185">Reference proteome</keyword>
<protein>
    <submittedName>
        <fullName evidence="1">Uncharacterized protein</fullName>
    </submittedName>
</protein>
<evidence type="ECO:0000313" key="2">
    <source>
        <dbReference type="Proteomes" id="UP001157502"/>
    </source>
</evidence>
<name>A0ACC2G2A0_DALPE</name>
<proteinExistence type="predicted"/>
<sequence>MLLLLNHRFRAWFSTGPVIGASVGTGTERSGAGDKDGRRGGPLQLLSAYVISPNQPAPVPSTSPPAPLQHHLPPQLLVHHSGGTQPQKPIS</sequence>
<reference evidence="1" key="1">
    <citation type="submission" date="2021-05" db="EMBL/GenBank/DDBJ databases">
        <authorList>
            <person name="Pan Q."/>
            <person name="Jouanno E."/>
            <person name="Zahm M."/>
            <person name="Klopp C."/>
            <person name="Cabau C."/>
            <person name="Louis A."/>
            <person name="Berthelot C."/>
            <person name="Parey E."/>
            <person name="Roest Crollius H."/>
            <person name="Montfort J."/>
            <person name="Robinson-Rechavi M."/>
            <person name="Bouchez O."/>
            <person name="Lampietro C."/>
            <person name="Lopez Roques C."/>
            <person name="Donnadieu C."/>
            <person name="Postlethwait J."/>
            <person name="Bobe J."/>
            <person name="Dillon D."/>
            <person name="Chandos A."/>
            <person name="von Hippel F."/>
            <person name="Guiguen Y."/>
        </authorList>
    </citation>
    <scope>NUCLEOTIDE SEQUENCE</scope>
    <source>
        <strain evidence="1">YG-Jan2019</strain>
    </source>
</reference>
<dbReference type="Proteomes" id="UP001157502">
    <property type="component" value="Chromosome 18"/>
</dbReference>
<comment type="caution">
    <text evidence="1">The sequence shown here is derived from an EMBL/GenBank/DDBJ whole genome shotgun (WGS) entry which is preliminary data.</text>
</comment>
<evidence type="ECO:0000313" key="1">
    <source>
        <dbReference type="EMBL" id="KAJ7997701.1"/>
    </source>
</evidence>
<gene>
    <name evidence="1" type="ORF">DPEC_G00214860</name>
</gene>
<dbReference type="EMBL" id="CM055745">
    <property type="protein sequence ID" value="KAJ7997701.1"/>
    <property type="molecule type" value="Genomic_DNA"/>
</dbReference>